<evidence type="ECO:0000256" key="3">
    <source>
        <dbReference type="ARBA" id="ARBA00022448"/>
    </source>
</evidence>
<dbReference type="SUPFAM" id="SSF103506">
    <property type="entry name" value="Mitochondrial carrier"/>
    <property type="match status" value="1"/>
</dbReference>
<evidence type="ECO:0000256" key="4">
    <source>
        <dbReference type="ARBA" id="ARBA00022692"/>
    </source>
</evidence>
<reference evidence="12 13" key="1">
    <citation type="submission" date="2017-10" db="EMBL/GenBank/DDBJ databases">
        <title>A novel species of cold-tolerant Malassezia isolated from bats.</title>
        <authorList>
            <person name="Lorch J.M."/>
            <person name="Palmer J.M."/>
            <person name="Vanderwolf K.J."/>
            <person name="Schmidt K.Z."/>
            <person name="Verant M.L."/>
            <person name="Weller T.J."/>
            <person name="Blehert D.S."/>
        </authorList>
    </citation>
    <scope>NUCLEOTIDE SEQUENCE [LARGE SCALE GENOMIC DNA]</scope>
    <source>
        <strain evidence="12 13">NWHC:44797-103</strain>
    </source>
</reference>
<sequence length="245" mass="26393">MAEEELNDKIITLMDGDPYFSCVEPSHSEAGLQEGEKELLNYKFPLMGASLISGALARATSATLVTPLELLRTRLQATEGSTLAVLEPLYKEMQRKGVSVLWRGLSATLWRDVPFSAIYFSGYEGGRYLLTGGGFGEGHTSSFWHEFGISFGLGATSGSVAAFATHPFDLVKTRLQADADINPRKGANSTSTGSIFSVLQRVVQYEGMPALFRGLSPRLAKVAPSCGIMIGSYEVVGRYLAGLHA</sequence>
<evidence type="ECO:0000256" key="2">
    <source>
        <dbReference type="ARBA" id="ARBA00006375"/>
    </source>
</evidence>
<evidence type="ECO:0000256" key="1">
    <source>
        <dbReference type="ARBA" id="ARBA00004448"/>
    </source>
</evidence>
<keyword evidence="6" id="KW-0999">Mitochondrion inner membrane</keyword>
<organism evidence="12 13">
    <name type="scientific">Malassezia vespertilionis</name>
    <dbReference type="NCBI Taxonomy" id="2020962"/>
    <lineage>
        <taxon>Eukaryota</taxon>
        <taxon>Fungi</taxon>
        <taxon>Dikarya</taxon>
        <taxon>Basidiomycota</taxon>
        <taxon>Ustilaginomycotina</taxon>
        <taxon>Malasseziomycetes</taxon>
        <taxon>Malasseziales</taxon>
        <taxon>Malasseziaceae</taxon>
        <taxon>Malassezia</taxon>
    </lineage>
</organism>
<dbReference type="InterPro" id="IPR018108">
    <property type="entry name" value="MCP_transmembrane"/>
</dbReference>
<keyword evidence="9 10" id="KW-0472">Membrane</keyword>
<keyword evidence="5" id="KW-0677">Repeat</keyword>
<dbReference type="AlphaFoldDB" id="A0A2N1JFN5"/>
<dbReference type="Pfam" id="PF00153">
    <property type="entry name" value="Mito_carr"/>
    <property type="match status" value="2"/>
</dbReference>
<feature type="repeat" description="Solcar" evidence="10">
    <location>
        <begin position="145"/>
        <end position="239"/>
    </location>
</feature>
<dbReference type="Proteomes" id="UP000232875">
    <property type="component" value="Unassembled WGS sequence"/>
</dbReference>
<name>A0A2N1JFN5_9BASI</name>
<feature type="repeat" description="Solcar" evidence="10">
    <location>
        <begin position="45"/>
        <end position="129"/>
    </location>
</feature>
<proteinExistence type="inferred from homology"/>
<dbReference type="Gene3D" id="1.50.40.10">
    <property type="entry name" value="Mitochondrial carrier domain"/>
    <property type="match status" value="1"/>
</dbReference>
<dbReference type="PROSITE" id="PS50920">
    <property type="entry name" value="SOLCAR"/>
    <property type="match status" value="2"/>
</dbReference>
<evidence type="ECO:0000256" key="6">
    <source>
        <dbReference type="ARBA" id="ARBA00022792"/>
    </source>
</evidence>
<evidence type="ECO:0000313" key="13">
    <source>
        <dbReference type="Proteomes" id="UP000232875"/>
    </source>
</evidence>
<dbReference type="GO" id="GO:0005743">
    <property type="term" value="C:mitochondrial inner membrane"/>
    <property type="evidence" value="ECO:0007669"/>
    <property type="project" value="UniProtKB-SubCell"/>
</dbReference>
<keyword evidence="3 11" id="KW-0813">Transport</keyword>
<evidence type="ECO:0000256" key="7">
    <source>
        <dbReference type="ARBA" id="ARBA00022989"/>
    </source>
</evidence>
<dbReference type="EMBL" id="KZ454987">
    <property type="protein sequence ID" value="PKI85361.1"/>
    <property type="molecule type" value="Genomic_DNA"/>
</dbReference>
<keyword evidence="4 10" id="KW-0812">Transmembrane</keyword>
<dbReference type="InterPro" id="IPR045315">
    <property type="entry name" value="Mtm1-like"/>
</dbReference>
<protein>
    <submittedName>
        <fullName evidence="12">Uncharacterized protein</fullName>
    </submittedName>
</protein>
<dbReference type="PRINTS" id="PR00926">
    <property type="entry name" value="MITOCARRIER"/>
</dbReference>
<dbReference type="InterPro" id="IPR023395">
    <property type="entry name" value="MCP_dom_sf"/>
</dbReference>
<evidence type="ECO:0000313" key="12">
    <source>
        <dbReference type="EMBL" id="PKI85361.1"/>
    </source>
</evidence>
<keyword evidence="13" id="KW-1185">Reference proteome</keyword>
<gene>
    <name evidence="12" type="ORF">MVES_000547</name>
</gene>
<keyword evidence="8" id="KW-0496">Mitochondrion</keyword>
<evidence type="ECO:0000256" key="8">
    <source>
        <dbReference type="ARBA" id="ARBA00023128"/>
    </source>
</evidence>
<accession>A0A2N1JFN5</accession>
<evidence type="ECO:0000256" key="10">
    <source>
        <dbReference type="PROSITE-ProRule" id="PRU00282"/>
    </source>
</evidence>
<evidence type="ECO:0000256" key="11">
    <source>
        <dbReference type="RuleBase" id="RU000488"/>
    </source>
</evidence>
<dbReference type="PANTHER" id="PTHR45760">
    <property type="entry name" value="FI19922P1-RELATED"/>
    <property type="match status" value="1"/>
</dbReference>
<dbReference type="OrthoDB" id="1747031at2759"/>
<dbReference type="PANTHER" id="PTHR45760:SF2">
    <property type="entry name" value="FI19922P1-RELATED"/>
    <property type="match status" value="1"/>
</dbReference>
<keyword evidence="7" id="KW-1133">Transmembrane helix</keyword>
<dbReference type="InterPro" id="IPR002067">
    <property type="entry name" value="MCP"/>
</dbReference>
<evidence type="ECO:0000256" key="5">
    <source>
        <dbReference type="ARBA" id="ARBA00022737"/>
    </source>
</evidence>
<evidence type="ECO:0000256" key="9">
    <source>
        <dbReference type="ARBA" id="ARBA00023136"/>
    </source>
</evidence>
<dbReference type="GO" id="GO:1990542">
    <property type="term" value="P:mitochondrial transmembrane transport"/>
    <property type="evidence" value="ECO:0007669"/>
    <property type="project" value="InterPro"/>
</dbReference>
<comment type="subcellular location">
    <subcellularLocation>
        <location evidence="1">Mitochondrion inner membrane</location>
        <topology evidence="1">Multi-pass membrane protein</topology>
    </subcellularLocation>
</comment>
<comment type="similarity">
    <text evidence="2 11">Belongs to the mitochondrial carrier (TC 2.A.29) family.</text>
</comment>